<keyword evidence="5" id="KW-1133">Transmembrane helix</keyword>
<keyword evidence="3 10" id="KW-0732">Signal</keyword>
<keyword evidence="8" id="KW-0325">Glycoprotein</keyword>
<comment type="caution">
    <text evidence="9">Lacks conserved residue(s) required for the propagation of feature annotation.</text>
</comment>
<dbReference type="PANTHER" id="PTHR48071">
    <property type="entry name" value="SRCR DOMAIN-CONTAINING PROTEIN"/>
    <property type="match status" value="1"/>
</dbReference>
<evidence type="ECO:0000259" key="11">
    <source>
        <dbReference type="PROSITE" id="PS50287"/>
    </source>
</evidence>
<evidence type="ECO:0000256" key="4">
    <source>
        <dbReference type="ARBA" id="ARBA00022737"/>
    </source>
</evidence>
<feature type="disulfide bond" evidence="9">
    <location>
        <begin position="201"/>
        <end position="211"/>
    </location>
</feature>
<dbReference type="Pfam" id="PF00530">
    <property type="entry name" value="SRCR"/>
    <property type="match status" value="2"/>
</dbReference>
<feature type="signal peptide" evidence="10">
    <location>
        <begin position="1"/>
        <end position="19"/>
    </location>
</feature>
<accession>A0A9W9ZGP3</accession>
<dbReference type="PANTHER" id="PTHR48071:SF18">
    <property type="entry name" value="DELETED IN MALIGNANT BRAIN TUMORS 1 PROTEIN-RELATED"/>
    <property type="match status" value="1"/>
</dbReference>
<dbReference type="FunFam" id="3.10.250.10:FF:000016">
    <property type="entry name" value="Scavenger receptor cysteine-rich protein type 12"/>
    <property type="match status" value="1"/>
</dbReference>
<keyword evidence="2" id="KW-0812">Transmembrane</keyword>
<protein>
    <recommendedName>
        <fullName evidence="11">SRCR domain-containing protein</fullName>
    </recommendedName>
</protein>
<keyword evidence="13" id="KW-1185">Reference proteome</keyword>
<keyword evidence="4" id="KW-0677">Repeat</keyword>
<evidence type="ECO:0000256" key="6">
    <source>
        <dbReference type="ARBA" id="ARBA00023136"/>
    </source>
</evidence>
<dbReference type="Gene3D" id="3.10.250.10">
    <property type="entry name" value="SRCR-like domain"/>
    <property type="match status" value="2"/>
</dbReference>
<feature type="chain" id="PRO_5040987286" description="SRCR domain-containing protein" evidence="10">
    <location>
        <begin position="20"/>
        <end position="244"/>
    </location>
</feature>
<evidence type="ECO:0000256" key="8">
    <source>
        <dbReference type="ARBA" id="ARBA00023180"/>
    </source>
</evidence>
<keyword evidence="6" id="KW-0472">Membrane</keyword>
<dbReference type="InterPro" id="IPR036772">
    <property type="entry name" value="SRCR-like_dom_sf"/>
</dbReference>
<evidence type="ECO:0000256" key="10">
    <source>
        <dbReference type="SAM" id="SignalP"/>
    </source>
</evidence>
<evidence type="ECO:0000256" key="7">
    <source>
        <dbReference type="ARBA" id="ARBA00023157"/>
    </source>
</evidence>
<evidence type="ECO:0000256" key="1">
    <source>
        <dbReference type="ARBA" id="ARBA00004167"/>
    </source>
</evidence>
<evidence type="ECO:0000313" key="13">
    <source>
        <dbReference type="Proteomes" id="UP001163046"/>
    </source>
</evidence>
<gene>
    <name evidence="12" type="ORF">OS493_001559</name>
</gene>
<evidence type="ECO:0000256" key="3">
    <source>
        <dbReference type="ARBA" id="ARBA00022729"/>
    </source>
</evidence>
<feature type="domain" description="SRCR" evidence="11">
    <location>
        <begin position="24"/>
        <end position="129"/>
    </location>
</feature>
<dbReference type="OrthoDB" id="10051855at2759"/>
<dbReference type="Proteomes" id="UP001163046">
    <property type="component" value="Unassembled WGS sequence"/>
</dbReference>
<dbReference type="FunFam" id="3.10.250.10:FF:000001">
    <property type="entry name" value="Lysyl oxidase 4 isoform X1"/>
    <property type="match status" value="1"/>
</dbReference>
<proteinExistence type="predicted"/>
<evidence type="ECO:0000256" key="9">
    <source>
        <dbReference type="PROSITE-ProRule" id="PRU00196"/>
    </source>
</evidence>
<reference evidence="12" key="1">
    <citation type="submission" date="2023-01" db="EMBL/GenBank/DDBJ databases">
        <title>Genome assembly of the deep-sea coral Lophelia pertusa.</title>
        <authorList>
            <person name="Herrera S."/>
            <person name="Cordes E."/>
        </authorList>
    </citation>
    <scope>NUCLEOTIDE SEQUENCE</scope>
    <source>
        <strain evidence="12">USNM1676648</strain>
        <tissue evidence="12">Polyp</tissue>
    </source>
</reference>
<dbReference type="EMBL" id="MU826350">
    <property type="protein sequence ID" value="KAJ7381423.1"/>
    <property type="molecule type" value="Genomic_DNA"/>
</dbReference>
<dbReference type="PRINTS" id="PR00258">
    <property type="entry name" value="SPERACTRCPTR"/>
</dbReference>
<comment type="subcellular location">
    <subcellularLocation>
        <location evidence="1">Membrane</location>
        <topology evidence="1">Single-pass membrane protein</topology>
    </subcellularLocation>
</comment>
<dbReference type="GO" id="GO:0016020">
    <property type="term" value="C:membrane"/>
    <property type="evidence" value="ECO:0007669"/>
    <property type="project" value="UniProtKB-SubCell"/>
</dbReference>
<dbReference type="SMART" id="SM00202">
    <property type="entry name" value="SR"/>
    <property type="match status" value="2"/>
</dbReference>
<feature type="domain" description="SRCR" evidence="11">
    <location>
        <begin position="132"/>
        <end position="233"/>
    </location>
</feature>
<dbReference type="SUPFAM" id="SSF56487">
    <property type="entry name" value="SRCR-like"/>
    <property type="match status" value="2"/>
</dbReference>
<dbReference type="AlphaFoldDB" id="A0A9W9ZGP3"/>
<dbReference type="PROSITE" id="PS50287">
    <property type="entry name" value="SRCR_2"/>
    <property type="match status" value="2"/>
</dbReference>
<name>A0A9W9ZGP3_9CNID</name>
<evidence type="ECO:0000313" key="12">
    <source>
        <dbReference type="EMBL" id="KAJ7381423.1"/>
    </source>
</evidence>
<feature type="disulfide bond" evidence="9">
    <location>
        <begin position="95"/>
        <end position="105"/>
    </location>
</feature>
<evidence type="ECO:0000256" key="5">
    <source>
        <dbReference type="ARBA" id="ARBA00022989"/>
    </source>
</evidence>
<comment type="caution">
    <text evidence="12">The sequence shown here is derived from an EMBL/GenBank/DDBJ whole genome shotgun (WGS) entry which is preliminary data.</text>
</comment>
<evidence type="ECO:0000256" key="2">
    <source>
        <dbReference type="ARBA" id="ARBA00022692"/>
    </source>
</evidence>
<organism evidence="12 13">
    <name type="scientific">Desmophyllum pertusum</name>
    <dbReference type="NCBI Taxonomy" id="174260"/>
    <lineage>
        <taxon>Eukaryota</taxon>
        <taxon>Metazoa</taxon>
        <taxon>Cnidaria</taxon>
        <taxon>Anthozoa</taxon>
        <taxon>Hexacorallia</taxon>
        <taxon>Scleractinia</taxon>
        <taxon>Caryophylliina</taxon>
        <taxon>Caryophylliidae</taxon>
        <taxon>Desmophyllum</taxon>
    </lineage>
</organism>
<sequence length="244" mass="26972">MEAMIIFLVGGVVTLKTTAANLDVRLVGDPIRFSYGRVEVQLKGTWGTLCSRQWDINDAHVTCRQLGFDGAVTARSSSYSFGQGTGIKWKNDLQCIGNESSITECRQDTWSSVSFCNFRTGYPSSAMCTLPVRLIGGLSAKEGLVQVYYNSTWRWVCGEHWNKQDADVVCRWLGYLGSSRVYTNTTHLGGNDTTWMSNVQCTGSEDSLFSCVHVGWRRNHSCANNRKAGVMCSGSEGKNRTGRS</sequence>
<keyword evidence="7 9" id="KW-1015">Disulfide bond</keyword>
<dbReference type="InterPro" id="IPR001190">
    <property type="entry name" value="SRCR"/>
</dbReference>